<organism evidence="10 11">
    <name type="scientific">Stachybotrys elegans</name>
    <dbReference type="NCBI Taxonomy" id="80388"/>
    <lineage>
        <taxon>Eukaryota</taxon>
        <taxon>Fungi</taxon>
        <taxon>Dikarya</taxon>
        <taxon>Ascomycota</taxon>
        <taxon>Pezizomycotina</taxon>
        <taxon>Sordariomycetes</taxon>
        <taxon>Hypocreomycetidae</taxon>
        <taxon>Hypocreales</taxon>
        <taxon>Stachybotryaceae</taxon>
        <taxon>Stachybotrys</taxon>
    </lineage>
</organism>
<comment type="subcellular location">
    <subcellularLocation>
        <location evidence="2">Cell membrane</location>
    </subcellularLocation>
    <subcellularLocation>
        <location evidence="1">Membrane</location>
        <topology evidence="1">Multi-pass membrane protein</topology>
    </subcellularLocation>
</comment>
<feature type="transmembrane region" description="Helical" evidence="8">
    <location>
        <begin position="364"/>
        <end position="383"/>
    </location>
</feature>
<feature type="domain" description="Major facilitator superfamily (MFS) profile" evidence="9">
    <location>
        <begin position="53"/>
        <end position="483"/>
    </location>
</feature>
<reference evidence="10" key="1">
    <citation type="journal article" date="2021" name="Nat. Commun.">
        <title>Genetic determinants of endophytism in the Arabidopsis root mycobiome.</title>
        <authorList>
            <person name="Mesny F."/>
            <person name="Miyauchi S."/>
            <person name="Thiergart T."/>
            <person name="Pickel B."/>
            <person name="Atanasova L."/>
            <person name="Karlsson M."/>
            <person name="Huettel B."/>
            <person name="Barry K.W."/>
            <person name="Haridas S."/>
            <person name="Chen C."/>
            <person name="Bauer D."/>
            <person name="Andreopoulos W."/>
            <person name="Pangilinan J."/>
            <person name="LaButti K."/>
            <person name="Riley R."/>
            <person name="Lipzen A."/>
            <person name="Clum A."/>
            <person name="Drula E."/>
            <person name="Henrissat B."/>
            <person name="Kohler A."/>
            <person name="Grigoriev I.V."/>
            <person name="Martin F.M."/>
            <person name="Hacquard S."/>
        </authorList>
    </citation>
    <scope>NUCLEOTIDE SEQUENCE</scope>
    <source>
        <strain evidence="10">MPI-CAGE-CH-0235</strain>
    </source>
</reference>
<feature type="transmembrane region" description="Helical" evidence="8">
    <location>
        <begin position="55"/>
        <end position="72"/>
    </location>
</feature>
<evidence type="ECO:0000313" key="11">
    <source>
        <dbReference type="Proteomes" id="UP000813444"/>
    </source>
</evidence>
<comment type="caution">
    <text evidence="10">The sequence shown here is derived from an EMBL/GenBank/DDBJ whole genome shotgun (WGS) entry which is preliminary data.</text>
</comment>
<evidence type="ECO:0000256" key="8">
    <source>
        <dbReference type="SAM" id="Phobius"/>
    </source>
</evidence>
<name>A0A8K0SLF7_9HYPO</name>
<evidence type="ECO:0000256" key="6">
    <source>
        <dbReference type="ARBA" id="ARBA00022989"/>
    </source>
</evidence>
<keyword evidence="6 8" id="KW-1133">Transmembrane helix</keyword>
<feature type="transmembrane region" description="Helical" evidence="8">
    <location>
        <begin position="322"/>
        <end position="344"/>
    </location>
</feature>
<dbReference type="Pfam" id="PF07690">
    <property type="entry name" value="MFS_1"/>
    <property type="match status" value="1"/>
</dbReference>
<gene>
    <name evidence="10" type="ORF">B0I35DRAFT_377636</name>
</gene>
<dbReference type="InterPro" id="IPR011701">
    <property type="entry name" value="MFS"/>
</dbReference>
<dbReference type="PROSITE" id="PS50850">
    <property type="entry name" value="MFS"/>
    <property type="match status" value="1"/>
</dbReference>
<evidence type="ECO:0000256" key="5">
    <source>
        <dbReference type="ARBA" id="ARBA00022692"/>
    </source>
</evidence>
<dbReference type="GO" id="GO:0022857">
    <property type="term" value="F:transmembrane transporter activity"/>
    <property type="evidence" value="ECO:0007669"/>
    <property type="project" value="InterPro"/>
</dbReference>
<keyword evidence="11" id="KW-1185">Reference proteome</keyword>
<evidence type="ECO:0000256" key="2">
    <source>
        <dbReference type="ARBA" id="ARBA00004236"/>
    </source>
</evidence>
<dbReference type="SUPFAM" id="SSF103473">
    <property type="entry name" value="MFS general substrate transporter"/>
    <property type="match status" value="1"/>
</dbReference>
<dbReference type="Proteomes" id="UP000813444">
    <property type="component" value="Unassembled WGS sequence"/>
</dbReference>
<dbReference type="AlphaFoldDB" id="A0A8K0SLF7"/>
<feature type="transmembrane region" description="Helical" evidence="8">
    <location>
        <begin position="151"/>
        <end position="173"/>
    </location>
</feature>
<evidence type="ECO:0000256" key="1">
    <source>
        <dbReference type="ARBA" id="ARBA00004141"/>
    </source>
</evidence>
<feature type="transmembrane region" description="Helical" evidence="8">
    <location>
        <begin position="185"/>
        <end position="206"/>
    </location>
</feature>
<feature type="transmembrane region" description="Helical" evidence="8">
    <location>
        <begin position="283"/>
        <end position="302"/>
    </location>
</feature>
<feature type="transmembrane region" description="Helical" evidence="8">
    <location>
        <begin position="124"/>
        <end position="145"/>
    </location>
</feature>
<evidence type="ECO:0000256" key="3">
    <source>
        <dbReference type="ARBA" id="ARBA00008335"/>
    </source>
</evidence>
<evidence type="ECO:0000313" key="10">
    <source>
        <dbReference type="EMBL" id="KAH7311477.1"/>
    </source>
</evidence>
<feature type="transmembrane region" description="Helical" evidence="8">
    <location>
        <begin position="212"/>
        <end position="232"/>
    </location>
</feature>
<protein>
    <submittedName>
        <fullName evidence="10">Major facilitator superfamily domain-containing protein</fullName>
    </submittedName>
</protein>
<dbReference type="InterPro" id="IPR020846">
    <property type="entry name" value="MFS_dom"/>
</dbReference>
<dbReference type="OrthoDB" id="5141738at2759"/>
<dbReference type="Gene3D" id="1.20.1250.20">
    <property type="entry name" value="MFS general substrate transporter like domains"/>
    <property type="match status" value="1"/>
</dbReference>
<dbReference type="InterPro" id="IPR036259">
    <property type="entry name" value="MFS_trans_sf"/>
</dbReference>
<feature type="transmembrane region" description="Helical" evidence="8">
    <location>
        <begin position="92"/>
        <end position="112"/>
    </location>
</feature>
<comment type="similarity">
    <text evidence="3">Belongs to the major facilitator superfamily.</text>
</comment>
<evidence type="ECO:0000256" key="4">
    <source>
        <dbReference type="ARBA" id="ARBA00022475"/>
    </source>
</evidence>
<accession>A0A8K0SLF7</accession>
<feature type="transmembrane region" description="Helical" evidence="8">
    <location>
        <begin position="461"/>
        <end position="479"/>
    </location>
</feature>
<sequence>MSKATMPTLDNSKPVGDMNVLEMETNQSNTMSSRESEFNDDEPWNATKFSWKRKILIIVAGFTCTFNGNLGSSMPSGALDSISETFMVTERLSLTLLNSLYMVGYVLGPLIFGPLSEYIGRRFVLIGTFIGYLTFMLLCSAAPSYPALLSFRLLCGISAAAPTTVISGLYADILDNPSQRGTAMAVYMSVTTVGPVIGPLVSGFASQISWRWPFWVAGIVAASGLPLVLTLPETYAPVLKNRHIKRLSEKGDERGATTTDQLHVFSVQKIFLRPFTLMLTEPILLFTALYLALAYALMYLMFQAYPIVFQGFYGLSPGMAGVAYAPMIVGIITALAAFHAYSTFYDKAAKAGKGWAQRELYRRLPMACLASPCMVISLFWLGWTTQENISPVVPSIAGLFFAFGFQLLFMAMTNYLTDVFRQISASAQAASSMTRSIGAVLLPLATGPMYGQLGIHWAPSLLGFVALAMGAIPFVFIRYGEAMARRSKHARDIYA</sequence>
<dbReference type="PANTHER" id="PTHR23502:SF74">
    <property type="entry name" value="MAJOR FACILITATOR SUPERFAMILY (MFS) PROFILE DOMAIN-CONTAINING PROTEIN"/>
    <property type="match status" value="1"/>
</dbReference>
<proteinExistence type="inferred from homology"/>
<dbReference type="EMBL" id="JAGPNK010000011">
    <property type="protein sequence ID" value="KAH7311477.1"/>
    <property type="molecule type" value="Genomic_DNA"/>
</dbReference>
<feature type="transmembrane region" description="Helical" evidence="8">
    <location>
        <begin position="395"/>
        <end position="416"/>
    </location>
</feature>
<keyword evidence="7 8" id="KW-0472">Membrane</keyword>
<evidence type="ECO:0000256" key="7">
    <source>
        <dbReference type="ARBA" id="ARBA00023136"/>
    </source>
</evidence>
<keyword evidence="5 8" id="KW-0812">Transmembrane</keyword>
<dbReference type="FunFam" id="1.20.1250.20:FF:000082">
    <property type="entry name" value="MFS multidrug transporter, putative"/>
    <property type="match status" value="1"/>
</dbReference>
<dbReference type="PANTHER" id="PTHR23502">
    <property type="entry name" value="MAJOR FACILITATOR SUPERFAMILY"/>
    <property type="match status" value="1"/>
</dbReference>
<evidence type="ECO:0000259" key="9">
    <source>
        <dbReference type="PROSITE" id="PS50850"/>
    </source>
</evidence>
<dbReference type="GO" id="GO:0005886">
    <property type="term" value="C:plasma membrane"/>
    <property type="evidence" value="ECO:0007669"/>
    <property type="project" value="UniProtKB-SubCell"/>
</dbReference>
<keyword evidence="4" id="KW-1003">Cell membrane</keyword>